<dbReference type="EMBL" id="CALSDN010000003">
    <property type="protein sequence ID" value="CAH6720274.1"/>
    <property type="molecule type" value="Genomic_DNA"/>
</dbReference>
<sequence>MKIAIIYYSTYGHVGKLSATALEALKEANVEADLFQVPETLPQEVLDKMYAPPKDDSIPIITVEDLTKYDGFLFGLPTRFGNLPAQFKSFWDQTGGLWANGALNGKPFGIFVSTGTPGGGQEATFRNSLSSFIHHGMIYVPLGYGEAFPLLTNLEEVHGGSPWGAGAYAGADGSRQPSELELKLVQIQAKNFASVVEKFTSTKPAEVPAEKKVSEKVAEKEPEKVEQSTARQAQQKPAVKEDDSFCSKCIIM</sequence>
<keyword evidence="2" id="KW-1185">Reference proteome</keyword>
<proteinExistence type="predicted"/>
<evidence type="ECO:0000313" key="2">
    <source>
        <dbReference type="Proteomes" id="UP001152531"/>
    </source>
</evidence>
<accession>A0ACA9Y5T8</accession>
<protein>
    <submittedName>
        <fullName evidence="1">Flavoprotein-like protein Ycp4p</fullName>
    </submittedName>
</protein>
<gene>
    <name evidence="1" type="ORF">CLIB1444_03S08262</name>
</gene>
<comment type="caution">
    <text evidence="1">The sequence shown here is derived from an EMBL/GenBank/DDBJ whole genome shotgun (WGS) entry which is preliminary data.</text>
</comment>
<name>A0ACA9Y5T8_9ASCO</name>
<reference evidence="1" key="1">
    <citation type="submission" date="2022-06" db="EMBL/GenBank/DDBJ databases">
        <authorList>
            <person name="Legras J.-L."/>
            <person name="Devillers H."/>
            <person name="Grondin C."/>
        </authorList>
    </citation>
    <scope>NUCLEOTIDE SEQUENCE</scope>
    <source>
        <strain evidence="1">CLIB 1444</strain>
    </source>
</reference>
<evidence type="ECO:0000313" key="1">
    <source>
        <dbReference type="EMBL" id="CAH6720274.1"/>
    </source>
</evidence>
<organism evidence="1 2">
    <name type="scientific">[Candida] jaroonii</name>
    <dbReference type="NCBI Taxonomy" id="467808"/>
    <lineage>
        <taxon>Eukaryota</taxon>
        <taxon>Fungi</taxon>
        <taxon>Dikarya</taxon>
        <taxon>Ascomycota</taxon>
        <taxon>Saccharomycotina</taxon>
        <taxon>Pichiomycetes</taxon>
        <taxon>Debaryomycetaceae</taxon>
        <taxon>Yamadazyma</taxon>
    </lineage>
</organism>
<dbReference type="Proteomes" id="UP001152531">
    <property type="component" value="Unassembled WGS sequence"/>
</dbReference>